<name>A0A1N7PRS8_9RHOB</name>
<dbReference type="AlphaFoldDB" id="A0A1N7PRS8"/>
<sequence length="66" mass="7018">MSQGCPKEDNDPGAEGCPICDAPMRRVVACDAQSMVIQNGAGLLLAPHGHVARWRTLCPVFRTTAP</sequence>
<dbReference type="STRING" id="453582.SAMN05421580_11126"/>
<dbReference type="Proteomes" id="UP000186221">
    <property type="component" value="Unassembled WGS sequence"/>
</dbReference>
<proteinExistence type="predicted"/>
<evidence type="ECO:0000313" key="1">
    <source>
        <dbReference type="EMBL" id="SIT13324.1"/>
    </source>
</evidence>
<accession>A0A1N7PRS8</accession>
<protein>
    <submittedName>
        <fullName evidence="1">Uncharacterized protein</fullName>
    </submittedName>
</protein>
<keyword evidence="2" id="KW-1185">Reference proteome</keyword>
<evidence type="ECO:0000313" key="2">
    <source>
        <dbReference type="Proteomes" id="UP000186221"/>
    </source>
</evidence>
<dbReference type="EMBL" id="FTOG01000011">
    <property type="protein sequence ID" value="SIT13324.1"/>
    <property type="molecule type" value="Genomic_DNA"/>
</dbReference>
<gene>
    <name evidence="1" type="ORF">SAMN05421580_11126</name>
</gene>
<organism evidence="1 2">
    <name type="scientific">Rhodobacter aestuarii</name>
    <dbReference type="NCBI Taxonomy" id="453582"/>
    <lineage>
        <taxon>Bacteria</taxon>
        <taxon>Pseudomonadati</taxon>
        <taxon>Pseudomonadota</taxon>
        <taxon>Alphaproteobacteria</taxon>
        <taxon>Rhodobacterales</taxon>
        <taxon>Rhodobacter group</taxon>
        <taxon>Rhodobacter</taxon>
    </lineage>
</organism>
<reference evidence="2" key="1">
    <citation type="submission" date="2017-01" db="EMBL/GenBank/DDBJ databases">
        <authorList>
            <person name="Varghese N."/>
            <person name="Submissions S."/>
        </authorList>
    </citation>
    <scope>NUCLEOTIDE SEQUENCE [LARGE SCALE GENOMIC DNA]</scope>
    <source>
        <strain evidence="2">DSM 19945</strain>
    </source>
</reference>